<dbReference type="Proteomes" id="UP001371456">
    <property type="component" value="Unassembled WGS sequence"/>
</dbReference>
<protein>
    <submittedName>
        <fullName evidence="2">Uncharacterized protein</fullName>
    </submittedName>
</protein>
<organism evidence="2 3">
    <name type="scientific">Solanum bulbocastanum</name>
    <name type="common">Wild potato</name>
    <dbReference type="NCBI Taxonomy" id="147425"/>
    <lineage>
        <taxon>Eukaryota</taxon>
        <taxon>Viridiplantae</taxon>
        <taxon>Streptophyta</taxon>
        <taxon>Embryophyta</taxon>
        <taxon>Tracheophyta</taxon>
        <taxon>Spermatophyta</taxon>
        <taxon>Magnoliopsida</taxon>
        <taxon>eudicotyledons</taxon>
        <taxon>Gunneridae</taxon>
        <taxon>Pentapetalae</taxon>
        <taxon>asterids</taxon>
        <taxon>lamiids</taxon>
        <taxon>Solanales</taxon>
        <taxon>Solanaceae</taxon>
        <taxon>Solanoideae</taxon>
        <taxon>Solaneae</taxon>
        <taxon>Solanum</taxon>
    </lineage>
</organism>
<feature type="region of interest" description="Disordered" evidence="1">
    <location>
        <begin position="22"/>
        <end position="43"/>
    </location>
</feature>
<comment type="caution">
    <text evidence="2">The sequence shown here is derived from an EMBL/GenBank/DDBJ whole genome shotgun (WGS) entry which is preliminary data.</text>
</comment>
<evidence type="ECO:0000313" key="2">
    <source>
        <dbReference type="EMBL" id="KAK6781409.1"/>
    </source>
</evidence>
<evidence type="ECO:0000313" key="3">
    <source>
        <dbReference type="Proteomes" id="UP001371456"/>
    </source>
</evidence>
<keyword evidence="3" id="KW-1185">Reference proteome</keyword>
<sequence>MAESRSGGYVCSGSFMSNKLQTKGDSGIRVERTGDGRMGGRVKTRRKQEFRHLTLLVSFPYDSHPFLTAPFLGKAE</sequence>
<feature type="compositionally biased region" description="Basic and acidic residues" evidence="1">
    <location>
        <begin position="26"/>
        <end position="35"/>
    </location>
</feature>
<dbReference type="EMBL" id="JBANQN010000009">
    <property type="protein sequence ID" value="KAK6781409.1"/>
    <property type="molecule type" value="Genomic_DNA"/>
</dbReference>
<gene>
    <name evidence="2" type="ORF">RDI58_023593</name>
</gene>
<evidence type="ECO:0000256" key="1">
    <source>
        <dbReference type="SAM" id="MobiDB-lite"/>
    </source>
</evidence>
<accession>A0AAN8T4U8</accession>
<reference evidence="2 3" key="1">
    <citation type="submission" date="2024-02" db="EMBL/GenBank/DDBJ databases">
        <title>de novo genome assembly of Solanum bulbocastanum strain 11H21.</title>
        <authorList>
            <person name="Hosaka A.J."/>
        </authorList>
    </citation>
    <scope>NUCLEOTIDE SEQUENCE [LARGE SCALE GENOMIC DNA]</scope>
    <source>
        <tissue evidence="2">Young leaves</tissue>
    </source>
</reference>
<proteinExistence type="predicted"/>
<name>A0AAN8T4U8_SOLBU</name>
<dbReference type="AlphaFoldDB" id="A0AAN8T4U8"/>